<dbReference type="CDD" id="cd05246">
    <property type="entry name" value="dTDP_GD_SDR_e"/>
    <property type="match status" value="1"/>
</dbReference>
<evidence type="ECO:0000256" key="5">
    <source>
        <dbReference type="ARBA" id="ARBA00016977"/>
    </source>
</evidence>
<dbReference type="GO" id="GO:0008460">
    <property type="term" value="F:dTDP-glucose 4,6-dehydratase activity"/>
    <property type="evidence" value="ECO:0007669"/>
    <property type="project" value="UniProtKB-EC"/>
</dbReference>
<evidence type="ECO:0000256" key="1">
    <source>
        <dbReference type="ARBA" id="ARBA00001539"/>
    </source>
</evidence>
<gene>
    <name evidence="10" type="primary">snogK</name>
</gene>
<proteinExistence type="inferred from homology"/>
<dbReference type="AlphaFoldDB" id="Q9RN58"/>
<evidence type="ECO:0000256" key="2">
    <source>
        <dbReference type="ARBA" id="ARBA00001911"/>
    </source>
</evidence>
<dbReference type="SUPFAM" id="SSF51735">
    <property type="entry name" value="NAD(P)-binding Rossmann-fold domains"/>
    <property type="match status" value="1"/>
</dbReference>
<evidence type="ECO:0000256" key="3">
    <source>
        <dbReference type="ARBA" id="ARBA00008178"/>
    </source>
</evidence>
<dbReference type="InterPro" id="IPR016040">
    <property type="entry name" value="NAD(P)-bd_dom"/>
</dbReference>
<dbReference type="Gene3D" id="3.90.25.10">
    <property type="entry name" value="UDP-galactose 4-epimerase, domain 1"/>
    <property type="match status" value="1"/>
</dbReference>
<dbReference type="Pfam" id="PF16363">
    <property type="entry name" value="GDP_Man_Dehyd"/>
    <property type="match status" value="1"/>
</dbReference>
<dbReference type="PANTHER" id="PTHR43000">
    <property type="entry name" value="DTDP-D-GLUCOSE 4,6-DEHYDRATASE-RELATED"/>
    <property type="match status" value="1"/>
</dbReference>
<name>Q9RN58_STRNO</name>
<keyword evidence="7 8" id="KW-0456">Lyase</keyword>
<dbReference type="EMBL" id="AF187532">
    <property type="protein sequence ID" value="AAF01814.1"/>
    <property type="molecule type" value="Genomic_DNA"/>
</dbReference>
<dbReference type="EC" id="4.2.1.46" evidence="4 8"/>
<dbReference type="GO" id="GO:0009225">
    <property type="term" value="P:nucleotide-sugar metabolic process"/>
    <property type="evidence" value="ECO:0007669"/>
    <property type="project" value="InterPro"/>
</dbReference>
<evidence type="ECO:0000256" key="6">
    <source>
        <dbReference type="ARBA" id="ARBA00023027"/>
    </source>
</evidence>
<keyword evidence="6" id="KW-0520">NAD</keyword>
<comment type="cofactor">
    <cofactor evidence="2 8">
        <name>NAD(+)</name>
        <dbReference type="ChEBI" id="CHEBI:57540"/>
    </cofactor>
</comment>
<accession>Q9RN58</accession>
<evidence type="ECO:0000256" key="8">
    <source>
        <dbReference type="RuleBase" id="RU004473"/>
    </source>
</evidence>
<sequence length="350" mass="38472">MASHTSATTDVNILVTGAVGFIGSAYVRMLLENRAPGAGAPAVRVTVLDKLTYAGNLTNLDAVRGDRLRFVRGDILDAELVDELMAHSDQVVHFAAESHVDRSIRAADDFVLTNVVGTQRLLDAALRHGVEPFVLVSTDEVYGSIASGSWPEEHPLSPNSPYAASKASADLMAFACHRTHGLDVRVTRCSNNYGPRQHPEKLIPRFVTNLLDGLPVPLYGDGRNVREWLHVEDHCRGVDLVRTAGRPGGVYHIGGGRELSNRELVGMLLELCGADWSSVRHVPDRKGHDLRYSLDWGRAREELGYRPAREFSSGLRSTVQWYRENRSWWEPLKRGVTAPGGTSTVVPGVR</sequence>
<reference evidence="10" key="1">
    <citation type="journal article" date="1997" name="Mol. Gen. Genet.">
        <title>Characterization of Streptomyces nogalater genes encoding enzymes involved in glycosylation steps in nogalamycin biosynthesis.</title>
        <authorList>
            <person name="Torkkell S."/>
            <person name="Ylihonko K."/>
            <person name="Hakala J."/>
            <person name="Skurnik M."/>
            <person name="Mantsala P."/>
        </authorList>
    </citation>
    <scope>NUCLEOTIDE SEQUENCE</scope>
    <source>
        <strain evidence="10">ATCC27451</strain>
    </source>
</reference>
<feature type="domain" description="NAD(P)-binding" evidence="9">
    <location>
        <begin position="14"/>
        <end position="317"/>
    </location>
</feature>
<dbReference type="Gene3D" id="3.40.50.720">
    <property type="entry name" value="NAD(P)-binding Rossmann-like Domain"/>
    <property type="match status" value="1"/>
</dbReference>
<evidence type="ECO:0000256" key="4">
    <source>
        <dbReference type="ARBA" id="ARBA00011990"/>
    </source>
</evidence>
<dbReference type="NCBIfam" id="TIGR01181">
    <property type="entry name" value="dTDP_gluc_dehyt"/>
    <property type="match status" value="1"/>
</dbReference>
<evidence type="ECO:0000256" key="7">
    <source>
        <dbReference type="ARBA" id="ARBA00023239"/>
    </source>
</evidence>
<dbReference type="InterPro" id="IPR036291">
    <property type="entry name" value="NAD(P)-bd_dom_sf"/>
</dbReference>
<evidence type="ECO:0000313" key="10">
    <source>
        <dbReference type="EMBL" id="AAF01814.1"/>
    </source>
</evidence>
<evidence type="ECO:0000259" key="9">
    <source>
        <dbReference type="Pfam" id="PF16363"/>
    </source>
</evidence>
<protein>
    <recommendedName>
        <fullName evidence="5 8">dTDP-glucose 4,6-dehydratase</fullName>
        <ecNumber evidence="4 8">4.2.1.46</ecNumber>
    </recommendedName>
</protein>
<organism evidence="10">
    <name type="scientific">Streptomyces nogalater</name>
    <dbReference type="NCBI Taxonomy" id="38314"/>
    <lineage>
        <taxon>Bacteria</taxon>
        <taxon>Bacillati</taxon>
        <taxon>Actinomycetota</taxon>
        <taxon>Actinomycetes</taxon>
        <taxon>Kitasatosporales</taxon>
        <taxon>Streptomycetaceae</taxon>
        <taxon>Streptomyces</taxon>
    </lineage>
</organism>
<comment type="similarity">
    <text evidence="3 8">Belongs to the NAD(P)-dependent epimerase/dehydratase family. dTDP-glucose dehydratase subfamily.</text>
</comment>
<comment type="catalytic activity">
    <reaction evidence="1 8">
        <text>dTDP-alpha-D-glucose = dTDP-4-dehydro-6-deoxy-alpha-D-glucose + H2O</text>
        <dbReference type="Rhea" id="RHEA:17221"/>
        <dbReference type="ChEBI" id="CHEBI:15377"/>
        <dbReference type="ChEBI" id="CHEBI:57477"/>
        <dbReference type="ChEBI" id="CHEBI:57649"/>
        <dbReference type="EC" id="4.2.1.46"/>
    </reaction>
</comment>
<reference evidence="10" key="2">
    <citation type="journal article" date="2000" name="Antimicrob. Agents Chemother.">
        <title>Identification of a cyclase gene dictating the C-9 stereochemistry of anthracyclines from Streptomyces nogalater.</title>
        <authorList>
            <person name="Torkkell S."/>
            <person name="Kunnari T."/>
            <person name="Palmu K."/>
            <person name="Hakala J."/>
            <person name="Mantsala P."/>
            <person name="Ylihonko K."/>
        </authorList>
    </citation>
    <scope>NUCLEOTIDE SEQUENCE</scope>
    <source>
        <strain evidence="10">ATCC27451</strain>
    </source>
</reference>
<dbReference type="InterPro" id="IPR005888">
    <property type="entry name" value="dTDP_Gluc_deHydtase"/>
</dbReference>